<organism evidence="1 2">
    <name type="scientific">Blastomyces silverae</name>
    <dbReference type="NCBI Taxonomy" id="2060906"/>
    <lineage>
        <taxon>Eukaryota</taxon>
        <taxon>Fungi</taxon>
        <taxon>Dikarya</taxon>
        <taxon>Ascomycota</taxon>
        <taxon>Pezizomycotina</taxon>
        <taxon>Eurotiomycetes</taxon>
        <taxon>Eurotiomycetidae</taxon>
        <taxon>Onygenales</taxon>
        <taxon>Ajellomycetaceae</taxon>
        <taxon>Blastomyces</taxon>
    </lineage>
</organism>
<dbReference type="EMBL" id="LDEV01002355">
    <property type="protein sequence ID" value="KLJ09386.1"/>
    <property type="molecule type" value="Genomic_DNA"/>
</dbReference>
<protein>
    <submittedName>
        <fullName evidence="1">Uncharacterized protein</fullName>
    </submittedName>
</protein>
<proteinExistence type="predicted"/>
<accession>A0A0H1BJR6</accession>
<dbReference type="AlphaFoldDB" id="A0A0H1BJR6"/>
<dbReference type="STRING" id="2060906.A0A0H1BJR6"/>
<evidence type="ECO:0000313" key="1">
    <source>
        <dbReference type="EMBL" id="KLJ09386.1"/>
    </source>
</evidence>
<dbReference type="OrthoDB" id="2103397at2759"/>
<keyword evidence="2" id="KW-1185">Reference proteome</keyword>
<name>A0A0H1BJR6_9EURO</name>
<dbReference type="Proteomes" id="UP000053573">
    <property type="component" value="Unassembled WGS sequence"/>
</dbReference>
<sequence>MAPPVKKQKLSSTHIYLDITSITNRHKDLAAELQSMLSETNVQISPPVAALLASVQKSISEAGGDVVLEHQASKLDLQEAKDITGIDFKLVHPDYRWALKELGLQTEPLSDWADVAIKKLLLSEYAEKFQPESLTHTVFDILLCDRLEKLDDAASRKRLRIVPEAIMEFSTGTGSIRKKISGRCDWALGYIDDKSKLQEMLIVVEAKSPGNLGTALPQLITYLASVQAARVASNKTNKVVFGLVTDSSQFQFAVLRESKKVFLSKYLDWWTEKTAVVAFLDHILRDAIESSPHTTSIRSHNKRIGKFDESLSRKYNFGDHVDDSDSNECDDGDDVWKVIEIGEESVIELCE</sequence>
<evidence type="ECO:0000313" key="2">
    <source>
        <dbReference type="Proteomes" id="UP000053573"/>
    </source>
</evidence>
<comment type="caution">
    <text evidence="1">The sequence shown here is derived from an EMBL/GenBank/DDBJ whole genome shotgun (WGS) entry which is preliminary data.</text>
</comment>
<gene>
    <name evidence="1" type="ORF">EMPG_15189</name>
</gene>
<reference evidence="2" key="1">
    <citation type="journal article" date="2015" name="PLoS Genet.">
        <title>The dynamic genome and transcriptome of the human fungal pathogen Blastomyces and close relative Emmonsia.</title>
        <authorList>
            <person name="Munoz J.F."/>
            <person name="Gauthier G.M."/>
            <person name="Desjardins C.A."/>
            <person name="Gallo J.E."/>
            <person name="Holder J."/>
            <person name="Sullivan T.D."/>
            <person name="Marty A.J."/>
            <person name="Carmen J.C."/>
            <person name="Chen Z."/>
            <person name="Ding L."/>
            <person name="Gujja S."/>
            <person name="Magrini V."/>
            <person name="Misas E."/>
            <person name="Mitreva M."/>
            <person name="Priest M."/>
            <person name="Saif S."/>
            <person name="Whiston E.A."/>
            <person name="Young S."/>
            <person name="Zeng Q."/>
            <person name="Goldman W.E."/>
            <person name="Mardis E.R."/>
            <person name="Taylor J.W."/>
            <person name="McEwen J.G."/>
            <person name="Clay O.K."/>
            <person name="Klein B.S."/>
            <person name="Cuomo C.A."/>
        </authorList>
    </citation>
    <scope>NUCLEOTIDE SEQUENCE [LARGE SCALE GENOMIC DNA]</scope>
    <source>
        <strain evidence="2">UAMH 139</strain>
    </source>
</reference>